<dbReference type="InterPro" id="IPR003660">
    <property type="entry name" value="HAMP_dom"/>
</dbReference>
<proteinExistence type="predicted"/>
<dbReference type="InterPro" id="IPR050640">
    <property type="entry name" value="Bact_2-comp_sensor_kinase"/>
</dbReference>
<dbReference type="CDD" id="cd06225">
    <property type="entry name" value="HAMP"/>
    <property type="match status" value="1"/>
</dbReference>
<dbReference type="Gene3D" id="1.10.8.500">
    <property type="entry name" value="HAMP domain in histidine kinase"/>
    <property type="match status" value="1"/>
</dbReference>
<evidence type="ECO:0000259" key="7">
    <source>
        <dbReference type="PROSITE" id="PS50885"/>
    </source>
</evidence>
<feature type="domain" description="HAMP" evidence="7">
    <location>
        <begin position="304"/>
        <end position="356"/>
    </location>
</feature>
<dbReference type="PROSITE" id="PS50885">
    <property type="entry name" value="HAMP"/>
    <property type="match status" value="1"/>
</dbReference>
<keyword evidence="8" id="KW-0418">Kinase</keyword>
<evidence type="ECO:0000256" key="3">
    <source>
        <dbReference type="ARBA" id="ARBA00022553"/>
    </source>
</evidence>
<comment type="subcellular location">
    <subcellularLocation>
        <location evidence="1">Cell membrane</location>
        <topology evidence="1">Multi-pass membrane protein</topology>
    </subcellularLocation>
</comment>
<dbReference type="GO" id="GO:0005886">
    <property type="term" value="C:plasma membrane"/>
    <property type="evidence" value="ECO:0007669"/>
    <property type="project" value="UniProtKB-SubCell"/>
</dbReference>
<reference evidence="8 9" key="1">
    <citation type="submission" date="2020-04" db="EMBL/GenBank/DDBJ databases">
        <title>Paenibacillus algicola sp. nov., a novel marine bacterium producing alginate lyase.</title>
        <authorList>
            <person name="Huang H."/>
        </authorList>
    </citation>
    <scope>NUCLEOTIDE SEQUENCE [LARGE SCALE GENOMIC DNA]</scope>
    <source>
        <strain evidence="8 9">L7-75</strain>
    </source>
</reference>
<feature type="transmembrane region" description="Helical" evidence="6">
    <location>
        <begin position="281"/>
        <end position="307"/>
    </location>
</feature>
<evidence type="ECO:0000256" key="5">
    <source>
        <dbReference type="ARBA" id="ARBA00023136"/>
    </source>
</evidence>
<dbReference type="PANTHER" id="PTHR34220">
    <property type="entry name" value="SENSOR HISTIDINE KINASE YPDA"/>
    <property type="match status" value="1"/>
</dbReference>
<dbReference type="GO" id="GO:0000155">
    <property type="term" value="F:phosphorelay sensor kinase activity"/>
    <property type="evidence" value="ECO:0007669"/>
    <property type="project" value="InterPro"/>
</dbReference>
<gene>
    <name evidence="8" type="ORF">HII30_15820</name>
</gene>
<keyword evidence="5 6" id="KW-0472">Membrane</keyword>
<dbReference type="EMBL" id="JABBPN010000016">
    <property type="protein sequence ID" value="NMO97232.1"/>
    <property type="molecule type" value="Genomic_DNA"/>
</dbReference>
<evidence type="ECO:0000256" key="6">
    <source>
        <dbReference type="SAM" id="Phobius"/>
    </source>
</evidence>
<evidence type="ECO:0000313" key="9">
    <source>
        <dbReference type="Proteomes" id="UP000565468"/>
    </source>
</evidence>
<keyword evidence="3" id="KW-0597">Phosphoprotein</keyword>
<keyword evidence="9" id="KW-1185">Reference proteome</keyword>
<dbReference type="Proteomes" id="UP000565468">
    <property type="component" value="Unassembled WGS sequence"/>
</dbReference>
<dbReference type="Pfam" id="PF00672">
    <property type="entry name" value="HAMP"/>
    <property type="match status" value="1"/>
</dbReference>
<dbReference type="SUPFAM" id="SSF158472">
    <property type="entry name" value="HAMP domain-like"/>
    <property type="match status" value="1"/>
</dbReference>
<organism evidence="8 9">
    <name type="scientific">Paenibacillus lemnae</name>
    <dbReference type="NCBI Taxonomy" id="1330551"/>
    <lineage>
        <taxon>Bacteria</taxon>
        <taxon>Bacillati</taxon>
        <taxon>Bacillota</taxon>
        <taxon>Bacilli</taxon>
        <taxon>Bacillales</taxon>
        <taxon>Paenibacillaceae</taxon>
        <taxon>Paenibacillus</taxon>
    </lineage>
</organism>
<dbReference type="SUPFAM" id="SSF55874">
    <property type="entry name" value="ATPase domain of HSP90 chaperone/DNA topoisomerase II/histidine kinase"/>
    <property type="match status" value="1"/>
</dbReference>
<keyword evidence="2" id="KW-1003">Cell membrane</keyword>
<dbReference type="Gene3D" id="3.30.450.20">
    <property type="entry name" value="PAS domain"/>
    <property type="match status" value="1"/>
</dbReference>
<evidence type="ECO:0000256" key="4">
    <source>
        <dbReference type="ARBA" id="ARBA00022679"/>
    </source>
</evidence>
<accession>A0A848MAY8</accession>
<keyword evidence="6" id="KW-0812">Transmembrane</keyword>
<evidence type="ECO:0000256" key="1">
    <source>
        <dbReference type="ARBA" id="ARBA00004651"/>
    </source>
</evidence>
<evidence type="ECO:0000256" key="2">
    <source>
        <dbReference type="ARBA" id="ARBA00022475"/>
    </source>
</evidence>
<dbReference type="PANTHER" id="PTHR34220:SF7">
    <property type="entry name" value="SENSOR HISTIDINE KINASE YPDA"/>
    <property type="match status" value="1"/>
</dbReference>
<sequence length="596" mass="67481">MILAAVIPTLISMMISYVMTTGSMKERAVTENQNLLYQGSLNLENDLEELDRSSLIVYSDPEFFRSLTYSQEDIRASGRQSATLQTIAQSVNDIMQVYLYIPSRQESSLYAQGVVKKGTGYPLYKDTPDLENQSLQFQTPHPIHTYGFQLSHSYQPEHKVFTLYRSIERVPSTEQLGILAIDVDLTFFSRISSQLYQPDHEQLYIMNEDGMVLYSGNESVIGSRAEQSWAGRVLDSGGGQGHFEMNKHIYLYEPIAAPSGSWTIVKEIPSSYLLQSADKAALINILLLAFSLILIIGASIWVSVYVTKPIRGLVGLMSQVRSGNMTVDVQSDRKDEIGILHRRFSSMMDTINNLILREYKLKLANSNNQLRALQAQVNPHFMNNALQTIGTLALEHNMKRIYSLISALARMMRYSMYNTDKPVTLATELKHVEDYIELQKERFENQFHILYDVKDSTRELLIPKMLIQPLVENFFKHGMDPLSDQNVIGIRSGWHSGSALEITVENNGRSMPEPALMKLQDKLKEIEALDIEQLEVFEEGTSDSEGGIGLLNTLTRLKLFYRGEAGFRVDNVAEGGFRVTMRMYTGGERIESIDRG</sequence>
<dbReference type="AlphaFoldDB" id="A0A848MAY8"/>
<dbReference type="Gene3D" id="3.30.565.10">
    <property type="entry name" value="Histidine kinase-like ATPase, C-terminal domain"/>
    <property type="match status" value="1"/>
</dbReference>
<dbReference type="InterPro" id="IPR036890">
    <property type="entry name" value="HATPase_C_sf"/>
</dbReference>
<comment type="caution">
    <text evidence="8">The sequence shown here is derived from an EMBL/GenBank/DDBJ whole genome shotgun (WGS) entry which is preliminary data.</text>
</comment>
<keyword evidence="4" id="KW-0808">Transferase</keyword>
<dbReference type="Pfam" id="PF06580">
    <property type="entry name" value="His_kinase"/>
    <property type="match status" value="1"/>
</dbReference>
<protein>
    <submittedName>
        <fullName evidence="8">Histidine kinase</fullName>
    </submittedName>
</protein>
<dbReference type="SMART" id="SM00304">
    <property type="entry name" value="HAMP"/>
    <property type="match status" value="1"/>
</dbReference>
<dbReference type="InterPro" id="IPR010559">
    <property type="entry name" value="Sig_transdc_His_kin_internal"/>
</dbReference>
<evidence type="ECO:0000313" key="8">
    <source>
        <dbReference type="EMBL" id="NMO97232.1"/>
    </source>
</evidence>
<keyword evidence="6" id="KW-1133">Transmembrane helix</keyword>
<name>A0A848MAY8_PAELE</name>